<evidence type="ECO:0000313" key="1">
    <source>
        <dbReference type="EnsemblPlants" id="ORUFI04G22830.1"/>
    </source>
</evidence>
<name>A0A0E0PCG9_ORYRU</name>
<dbReference type="AlphaFoldDB" id="A0A0E0PCG9"/>
<sequence>MLVHKHCYGLNAKPCGQYKHVAVSNPKMIIKKCDVEANEKNKDSDSPPSSPLPADLAAGRSIVYPTARRIRDIPASSCDVANEVIQAFPRGPAVCHRRADGLAELLCPPPYCHPFLRQHRLLNDLLDGLRRDHLAVLLPWPHEEASLEVFAHQLCVPWLVGVHGPRKNRLPPQWLMNAAVAPCARISSCGAHPVITNPTPSVSAVNRDSSSACRLSPESANMLARSASRSTQMNLCLLPFSAAASSAT</sequence>
<dbReference type="Gramene" id="ORUFI04G22830.1">
    <property type="protein sequence ID" value="ORUFI04G22830.1"/>
    <property type="gene ID" value="ORUFI04G22830"/>
</dbReference>
<evidence type="ECO:0000313" key="2">
    <source>
        <dbReference type="Proteomes" id="UP000008022"/>
    </source>
</evidence>
<reference evidence="2" key="1">
    <citation type="submission" date="2013-06" db="EMBL/GenBank/DDBJ databases">
        <authorList>
            <person name="Zhao Q."/>
        </authorList>
    </citation>
    <scope>NUCLEOTIDE SEQUENCE</scope>
    <source>
        <strain evidence="2">cv. W1943</strain>
    </source>
</reference>
<dbReference type="EnsemblPlants" id="ORUFI04G22830.1">
    <property type="protein sequence ID" value="ORUFI04G22830.1"/>
    <property type="gene ID" value="ORUFI04G22830"/>
</dbReference>
<dbReference type="Proteomes" id="UP000008022">
    <property type="component" value="Unassembled WGS sequence"/>
</dbReference>
<accession>A0A0E0PCG9</accession>
<reference evidence="1" key="2">
    <citation type="submission" date="2015-06" db="UniProtKB">
        <authorList>
            <consortium name="EnsemblPlants"/>
        </authorList>
    </citation>
    <scope>IDENTIFICATION</scope>
</reference>
<protein>
    <submittedName>
        <fullName evidence="1">Uncharacterized protein</fullName>
    </submittedName>
</protein>
<organism evidence="1 2">
    <name type="scientific">Oryza rufipogon</name>
    <name type="common">Brownbeard rice</name>
    <name type="synonym">Asian wild rice</name>
    <dbReference type="NCBI Taxonomy" id="4529"/>
    <lineage>
        <taxon>Eukaryota</taxon>
        <taxon>Viridiplantae</taxon>
        <taxon>Streptophyta</taxon>
        <taxon>Embryophyta</taxon>
        <taxon>Tracheophyta</taxon>
        <taxon>Spermatophyta</taxon>
        <taxon>Magnoliopsida</taxon>
        <taxon>Liliopsida</taxon>
        <taxon>Poales</taxon>
        <taxon>Poaceae</taxon>
        <taxon>BOP clade</taxon>
        <taxon>Oryzoideae</taxon>
        <taxon>Oryzeae</taxon>
        <taxon>Oryzinae</taxon>
        <taxon>Oryza</taxon>
    </lineage>
</organism>
<dbReference type="HOGENOM" id="CLU_1121617_0_0_1"/>
<keyword evidence="2" id="KW-1185">Reference proteome</keyword>
<proteinExistence type="predicted"/>